<sequence length="287" mass="32553">MAKQILYKHFAHHATFFFFICSLLVLASIMKTTTATSSRHQARDEAGDLKCIEKERQALLHFKSYIRQDPDGRLSTWTDEKKVEEATSECCEWSGVTCNNKTGHVTTLQLSNGYLEGKISPSLVNLTYLTHLDLSWNHFHGPIPMFNGSMTQLRHLNLQGNVFNETIPMFIGSMTHLRFLDLSFNHFTGNIPLFIGSVTQLRYLGLYLNDFNGTIPMELGNLTNLQELSLRGLSNFTIENLNWLSNLSHLKSLYMDGTSLAKANNWVNVIQSLKKLSDLSLSRCDLS</sequence>
<comment type="subcellular location">
    <subcellularLocation>
        <location evidence="1">Membrane</location>
        <topology evidence="1">Single-pass type I membrane protein</topology>
    </subcellularLocation>
</comment>
<dbReference type="Pfam" id="PF23598">
    <property type="entry name" value="LRR_14"/>
    <property type="match status" value="1"/>
</dbReference>
<evidence type="ECO:0000313" key="12">
    <source>
        <dbReference type="EMBL" id="KAK1435279.1"/>
    </source>
</evidence>
<evidence type="ECO:0000256" key="9">
    <source>
        <dbReference type="SAM" id="Phobius"/>
    </source>
</evidence>
<keyword evidence="6 9" id="KW-1133">Transmembrane helix</keyword>
<keyword evidence="4" id="KW-0732">Signal</keyword>
<dbReference type="InterPro" id="IPR032675">
    <property type="entry name" value="LRR_dom_sf"/>
</dbReference>
<evidence type="ECO:0000256" key="6">
    <source>
        <dbReference type="ARBA" id="ARBA00022989"/>
    </source>
</evidence>
<dbReference type="InterPro" id="IPR013210">
    <property type="entry name" value="LRR_N_plant-typ"/>
</dbReference>
<evidence type="ECO:0000256" key="2">
    <source>
        <dbReference type="ARBA" id="ARBA00022614"/>
    </source>
</evidence>
<evidence type="ECO:0000256" key="7">
    <source>
        <dbReference type="ARBA" id="ARBA00023136"/>
    </source>
</evidence>
<comment type="caution">
    <text evidence="12">The sequence shown here is derived from an EMBL/GenBank/DDBJ whole genome shotgun (WGS) entry which is preliminary data.</text>
</comment>
<dbReference type="SUPFAM" id="SSF52058">
    <property type="entry name" value="L domain-like"/>
    <property type="match status" value="1"/>
</dbReference>
<evidence type="ECO:0008006" key="14">
    <source>
        <dbReference type="Google" id="ProtNLM"/>
    </source>
</evidence>
<dbReference type="InterPro" id="IPR046956">
    <property type="entry name" value="RLP23-like"/>
</dbReference>
<name>A0AAD8L6W7_TARER</name>
<evidence type="ECO:0000256" key="5">
    <source>
        <dbReference type="ARBA" id="ARBA00022737"/>
    </source>
</evidence>
<keyword evidence="3 9" id="KW-0812">Transmembrane</keyword>
<keyword evidence="7 9" id="KW-0472">Membrane</keyword>
<keyword evidence="5" id="KW-0677">Repeat</keyword>
<proteinExistence type="predicted"/>
<keyword evidence="13" id="KW-1185">Reference proteome</keyword>
<dbReference type="InterPro" id="IPR055414">
    <property type="entry name" value="LRR_R13L4/SHOC2-like"/>
</dbReference>
<dbReference type="FunFam" id="3.80.10.10:FF:000400">
    <property type="entry name" value="Nuclear pore complex protein NUP107"/>
    <property type="match status" value="1"/>
</dbReference>
<dbReference type="GO" id="GO:0016020">
    <property type="term" value="C:membrane"/>
    <property type="evidence" value="ECO:0007669"/>
    <property type="project" value="UniProtKB-SubCell"/>
</dbReference>
<feature type="domain" description="Leucine-rich repeat-containing N-terminal plant-type" evidence="10">
    <location>
        <begin position="54"/>
        <end position="99"/>
    </location>
</feature>
<protein>
    <recommendedName>
        <fullName evidence="14">Leucine-rich repeat-containing N-terminal plant-type domain-containing protein</fullName>
    </recommendedName>
</protein>
<evidence type="ECO:0000259" key="10">
    <source>
        <dbReference type="Pfam" id="PF08263"/>
    </source>
</evidence>
<dbReference type="AlphaFoldDB" id="A0AAD8L6W7"/>
<dbReference type="Proteomes" id="UP001229421">
    <property type="component" value="Unassembled WGS sequence"/>
</dbReference>
<accession>A0AAD8L6W7</accession>
<evidence type="ECO:0000256" key="4">
    <source>
        <dbReference type="ARBA" id="ARBA00022729"/>
    </source>
</evidence>
<dbReference type="Gene3D" id="3.80.10.10">
    <property type="entry name" value="Ribonuclease Inhibitor"/>
    <property type="match status" value="2"/>
</dbReference>
<keyword evidence="2" id="KW-0433">Leucine-rich repeat</keyword>
<dbReference type="PANTHER" id="PTHR48063:SF103">
    <property type="entry name" value="LEUCINE-RICH RECEPTOR-LIKE KINASE FAMILY PROTEIN"/>
    <property type="match status" value="1"/>
</dbReference>
<dbReference type="PANTHER" id="PTHR48063">
    <property type="entry name" value="LRR RECEPTOR-LIKE KINASE"/>
    <property type="match status" value="1"/>
</dbReference>
<organism evidence="12 13">
    <name type="scientific">Tagetes erecta</name>
    <name type="common">African marigold</name>
    <dbReference type="NCBI Taxonomy" id="13708"/>
    <lineage>
        <taxon>Eukaryota</taxon>
        <taxon>Viridiplantae</taxon>
        <taxon>Streptophyta</taxon>
        <taxon>Embryophyta</taxon>
        <taxon>Tracheophyta</taxon>
        <taxon>Spermatophyta</taxon>
        <taxon>Magnoliopsida</taxon>
        <taxon>eudicotyledons</taxon>
        <taxon>Gunneridae</taxon>
        <taxon>Pentapetalae</taxon>
        <taxon>asterids</taxon>
        <taxon>campanulids</taxon>
        <taxon>Asterales</taxon>
        <taxon>Asteraceae</taxon>
        <taxon>Asteroideae</taxon>
        <taxon>Heliantheae alliance</taxon>
        <taxon>Tageteae</taxon>
        <taxon>Tagetes</taxon>
    </lineage>
</organism>
<feature type="transmembrane region" description="Helical" evidence="9">
    <location>
        <begin position="12"/>
        <end position="30"/>
    </location>
</feature>
<evidence type="ECO:0000256" key="3">
    <source>
        <dbReference type="ARBA" id="ARBA00022692"/>
    </source>
</evidence>
<evidence type="ECO:0000256" key="8">
    <source>
        <dbReference type="ARBA" id="ARBA00023180"/>
    </source>
</evidence>
<evidence type="ECO:0000313" key="13">
    <source>
        <dbReference type="Proteomes" id="UP001229421"/>
    </source>
</evidence>
<gene>
    <name evidence="12" type="ORF">QVD17_01040</name>
</gene>
<dbReference type="EMBL" id="JAUHHV010000001">
    <property type="protein sequence ID" value="KAK1435279.1"/>
    <property type="molecule type" value="Genomic_DNA"/>
</dbReference>
<feature type="domain" description="Disease resistance R13L4/SHOC-2-like LRR" evidence="11">
    <location>
        <begin position="120"/>
        <end position="281"/>
    </location>
</feature>
<reference evidence="12" key="1">
    <citation type="journal article" date="2023" name="bioRxiv">
        <title>Improved chromosome-level genome assembly for marigold (Tagetes erecta).</title>
        <authorList>
            <person name="Jiang F."/>
            <person name="Yuan L."/>
            <person name="Wang S."/>
            <person name="Wang H."/>
            <person name="Xu D."/>
            <person name="Wang A."/>
            <person name="Fan W."/>
        </authorList>
    </citation>
    <scope>NUCLEOTIDE SEQUENCE</scope>
    <source>
        <strain evidence="12">WSJ</strain>
        <tissue evidence="12">Leaf</tissue>
    </source>
</reference>
<evidence type="ECO:0000259" key="11">
    <source>
        <dbReference type="Pfam" id="PF23598"/>
    </source>
</evidence>
<keyword evidence="8" id="KW-0325">Glycoprotein</keyword>
<evidence type="ECO:0000256" key="1">
    <source>
        <dbReference type="ARBA" id="ARBA00004479"/>
    </source>
</evidence>
<dbReference type="Pfam" id="PF08263">
    <property type="entry name" value="LRRNT_2"/>
    <property type="match status" value="1"/>
</dbReference>